<feature type="domain" description="ABC transporter" evidence="5">
    <location>
        <begin position="2"/>
        <end position="231"/>
    </location>
</feature>
<keyword evidence="7" id="KW-1185">Reference proteome</keyword>
<gene>
    <name evidence="6" type="ORF">N5B56_08720</name>
</gene>
<dbReference type="SMART" id="SM00382">
    <property type="entry name" value="AAA"/>
    <property type="match status" value="1"/>
</dbReference>
<dbReference type="PANTHER" id="PTHR43335">
    <property type="entry name" value="ABC TRANSPORTER, ATP-BINDING PROTEIN"/>
    <property type="match status" value="1"/>
</dbReference>
<evidence type="ECO:0000313" key="6">
    <source>
        <dbReference type="EMBL" id="MCT7399163.1"/>
    </source>
</evidence>
<protein>
    <submittedName>
        <fullName evidence="6">ABC transporter ATP-binding protein</fullName>
    </submittedName>
</protein>
<dbReference type="PANTHER" id="PTHR43335:SF4">
    <property type="entry name" value="ABC TRANSPORTER, ATP-BINDING PROTEIN"/>
    <property type="match status" value="1"/>
</dbReference>
<evidence type="ECO:0000313" key="7">
    <source>
        <dbReference type="Proteomes" id="UP001431199"/>
    </source>
</evidence>
<evidence type="ECO:0000259" key="5">
    <source>
        <dbReference type="PROSITE" id="PS50893"/>
    </source>
</evidence>
<dbReference type="EMBL" id="JAODBU010000007">
    <property type="protein sequence ID" value="MCT7399163.1"/>
    <property type="molecule type" value="Genomic_DNA"/>
</dbReference>
<dbReference type="Gene3D" id="3.40.50.300">
    <property type="entry name" value="P-loop containing nucleotide triphosphate hydrolases"/>
    <property type="match status" value="1"/>
</dbReference>
<organism evidence="6 7">
    <name type="scientific">Eubacterium album</name>
    <dbReference type="NCBI Taxonomy" id="2978477"/>
    <lineage>
        <taxon>Bacteria</taxon>
        <taxon>Bacillati</taxon>
        <taxon>Bacillota</taxon>
        <taxon>Clostridia</taxon>
        <taxon>Eubacteriales</taxon>
        <taxon>Eubacteriaceae</taxon>
        <taxon>Eubacterium</taxon>
    </lineage>
</organism>
<evidence type="ECO:0000256" key="1">
    <source>
        <dbReference type="ARBA" id="ARBA00005417"/>
    </source>
</evidence>
<evidence type="ECO:0000256" key="2">
    <source>
        <dbReference type="ARBA" id="ARBA00022448"/>
    </source>
</evidence>
<evidence type="ECO:0000256" key="3">
    <source>
        <dbReference type="ARBA" id="ARBA00022741"/>
    </source>
</evidence>
<dbReference type="InterPro" id="IPR003439">
    <property type="entry name" value="ABC_transporter-like_ATP-bd"/>
</dbReference>
<keyword evidence="2" id="KW-0813">Transport</keyword>
<dbReference type="CDD" id="cd03230">
    <property type="entry name" value="ABC_DR_subfamily_A"/>
    <property type="match status" value="1"/>
</dbReference>
<dbReference type="InterPro" id="IPR027417">
    <property type="entry name" value="P-loop_NTPase"/>
</dbReference>
<comment type="caution">
    <text evidence="6">The sequence shown here is derived from an EMBL/GenBank/DDBJ whole genome shotgun (WGS) entry which is preliminary data.</text>
</comment>
<dbReference type="PROSITE" id="PS50893">
    <property type="entry name" value="ABC_TRANSPORTER_2"/>
    <property type="match status" value="1"/>
</dbReference>
<dbReference type="Proteomes" id="UP001431199">
    <property type="component" value="Unassembled WGS sequence"/>
</dbReference>
<dbReference type="Pfam" id="PF00005">
    <property type="entry name" value="ABC_tran"/>
    <property type="match status" value="1"/>
</dbReference>
<dbReference type="InterPro" id="IPR003593">
    <property type="entry name" value="AAA+_ATPase"/>
</dbReference>
<sequence length="348" mass="39388">MVEINNLVKKYGDNVAVNDLSLNIDSKGVYGFLGPNGAGKSTTMNVLTGYIGATSGTVIINGYDIFKEPEEAKKNVGYLPEIPPLYQDMTVYEYLEFVSKIKKIKKEERKACIEQSLEMTRTTEIRERLIRNLSKGYKQRVGIAQAIMGMPDLIILDEPTVGLDPKQIIEIRDLIRNLGKEHTVILSSHILTEISEVCENIFIISQGKLVASGREEELIEELAGENRIEAIIKGDANEIENILDKFGCKHSIETLDDEKCKAQIVTSRDIDIREGLFFALAEKKMPLLELKFKTKSLEDLFIELTTEYKAQPKKKGLKFKKKNSEKLDDKNLADNLKNEEKEVQEVEK</sequence>
<name>A0ABT2M0V9_9FIRM</name>
<keyword evidence="3" id="KW-0547">Nucleotide-binding</keyword>
<proteinExistence type="inferred from homology"/>
<reference evidence="6" key="1">
    <citation type="submission" date="2022-09" db="EMBL/GenBank/DDBJ databases">
        <title>Eubacterium sp. LFL-14 isolated from human feces.</title>
        <authorList>
            <person name="Liu F."/>
        </authorList>
    </citation>
    <scope>NUCLEOTIDE SEQUENCE</scope>
    <source>
        <strain evidence="6">LFL-14</strain>
    </source>
</reference>
<accession>A0ABT2M0V9</accession>
<evidence type="ECO:0000256" key="4">
    <source>
        <dbReference type="ARBA" id="ARBA00022840"/>
    </source>
</evidence>
<comment type="similarity">
    <text evidence="1">Belongs to the ABC transporter superfamily.</text>
</comment>
<keyword evidence="4 6" id="KW-0067">ATP-binding</keyword>
<dbReference type="SUPFAM" id="SSF52540">
    <property type="entry name" value="P-loop containing nucleoside triphosphate hydrolases"/>
    <property type="match status" value="1"/>
</dbReference>
<dbReference type="GO" id="GO:0005524">
    <property type="term" value="F:ATP binding"/>
    <property type="evidence" value="ECO:0007669"/>
    <property type="project" value="UniProtKB-KW"/>
</dbReference>